<reference evidence="3" key="1">
    <citation type="submission" date="2022-01" db="EMBL/GenBank/DDBJ databases">
        <title>Jiella avicenniae sp. nov., a novel endophytic bacterium isolated from bark of Avicennia marina.</title>
        <authorList>
            <person name="Tuo L."/>
        </authorList>
    </citation>
    <scope>NUCLEOTIDE SEQUENCE</scope>
    <source>
        <strain evidence="3">CBK1P-4</strain>
    </source>
</reference>
<dbReference type="Pfam" id="PF09917">
    <property type="entry name" value="DUF2147"/>
    <property type="match status" value="1"/>
</dbReference>
<evidence type="ECO:0000313" key="3">
    <source>
        <dbReference type="EMBL" id="MCE7027261.1"/>
    </source>
</evidence>
<dbReference type="RefSeq" id="WP_233717954.1">
    <property type="nucleotide sequence ID" value="NZ_JAJUWU010000004.1"/>
</dbReference>
<organism evidence="3 4">
    <name type="scientific">Jiella avicenniae</name>
    <dbReference type="NCBI Taxonomy" id="2907202"/>
    <lineage>
        <taxon>Bacteria</taxon>
        <taxon>Pseudomonadati</taxon>
        <taxon>Pseudomonadota</taxon>
        <taxon>Alphaproteobacteria</taxon>
        <taxon>Hyphomicrobiales</taxon>
        <taxon>Aurantimonadaceae</taxon>
        <taxon>Jiella</taxon>
    </lineage>
</organism>
<protein>
    <submittedName>
        <fullName evidence="3">DUF2147 domain-containing protein</fullName>
    </submittedName>
</protein>
<keyword evidence="1" id="KW-0732">Signal</keyword>
<dbReference type="Proteomes" id="UP001139035">
    <property type="component" value="Unassembled WGS sequence"/>
</dbReference>
<dbReference type="EMBL" id="JAJUWU010000004">
    <property type="protein sequence ID" value="MCE7027261.1"/>
    <property type="molecule type" value="Genomic_DNA"/>
</dbReference>
<dbReference type="InterPro" id="IPR019223">
    <property type="entry name" value="DUF2147"/>
</dbReference>
<feature type="chain" id="PRO_5040949959" evidence="1">
    <location>
        <begin position="25"/>
        <end position="117"/>
    </location>
</feature>
<dbReference type="Gene3D" id="2.40.128.520">
    <property type="match status" value="1"/>
</dbReference>
<feature type="domain" description="DUF2147" evidence="2">
    <location>
        <begin position="74"/>
        <end position="116"/>
    </location>
</feature>
<keyword evidence="4" id="KW-1185">Reference proteome</keyword>
<comment type="caution">
    <text evidence="3">The sequence shown here is derived from an EMBL/GenBank/DDBJ whole genome shotgun (WGS) entry which is preliminary data.</text>
</comment>
<gene>
    <name evidence="3" type="ORF">LZD57_04590</name>
</gene>
<sequence length="117" mass="12169">MTHRPPTVAVPILLLANTAGGAHAAPPIAGTPVSEDGTTIAVAGCDAGLCATVASGRYRGQWVARVAGSPPDDAGRVRDPRSGETYDGGLRLHGGRLDLRGCLAKVFCRTVQRWQRP</sequence>
<name>A0A9X1P0W9_9HYPH</name>
<evidence type="ECO:0000256" key="1">
    <source>
        <dbReference type="SAM" id="SignalP"/>
    </source>
</evidence>
<accession>A0A9X1P0W9</accession>
<proteinExistence type="predicted"/>
<evidence type="ECO:0000313" key="4">
    <source>
        <dbReference type="Proteomes" id="UP001139035"/>
    </source>
</evidence>
<evidence type="ECO:0000259" key="2">
    <source>
        <dbReference type="Pfam" id="PF09917"/>
    </source>
</evidence>
<feature type="signal peptide" evidence="1">
    <location>
        <begin position="1"/>
        <end position="24"/>
    </location>
</feature>
<dbReference type="AlphaFoldDB" id="A0A9X1P0W9"/>